<keyword evidence="2" id="KW-1185">Reference proteome</keyword>
<comment type="caution">
    <text evidence="1">The sequence shown here is derived from an EMBL/GenBank/DDBJ whole genome shotgun (WGS) entry which is preliminary data.</text>
</comment>
<dbReference type="PROSITE" id="PS51257">
    <property type="entry name" value="PROKAR_LIPOPROTEIN"/>
    <property type="match status" value="1"/>
</dbReference>
<dbReference type="EMBL" id="QFRJ01000010">
    <property type="protein sequence ID" value="PWH84893.1"/>
    <property type="molecule type" value="Genomic_DNA"/>
</dbReference>
<name>A0A2U2XAV4_9FLAO</name>
<dbReference type="AlphaFoldDB" id="A0A2U2XAV4"/>
<gene>
    <name evidence="1" type="ORF">DIT68_12175</name>
</gene>
<evidence type="ECO:0000313" key="2">
    <source>
        <dbReference type="Proteomes" id="UP000245370"/>
    </source>
</evidence>
<organism evidence="1 2">
    <name type="scientific">Brumimicrobium oceani</name>
    <dbReference type="NCBI Taxonomy" id="2100725"/>
    <lineage>
        <taxon>Bacteria</taxon>
        <taxon>Pseudomonadati</taxon>
        <taxon>Bacteroidota</taxon>
        <taxon>Flavobacteriia</taxon>
        <taxon>Flavobacteriales</taxon>
        <taxon>Crocinitomicaceae</taxon>
        <taxon>Brumimicrobium</taxon>
    </lineage>
</organism>
<dbReference type="RefSeq" id="WP_109360086.1">
    <property type="nucleotide sequence ID" value="NZ_QFRJ01000010.1"/>
</dbReference>
<evidence type="ECO:0000313" key="1">
    <source>
        <dbReference type="EMBL" id="PWH84893.1"/>
    </source>
</evidence>
<reference evidence="1 2" key="2">
    <citation type="submission" date="2018-05" db="EMBL/GenBank/DDBJ databases">
        <authorList>
            <person name="Lanie J.A."/>
            <person name="Ng W.-L."/>
            <person name="Kazmierczak K.M."/>
            <person name="Andrzejewski T.M."/>
            <person name="Davidsen T.M."/>
            <person name="Wayne K.J."/>
            <person name="Tettelin H."/>
            <person name="Glass J.I."/>
            <person name="Rusch D."/>
            <person name="Podicherti R."/>
            <person name="Tsui H.-C.T."/>
            <person name="Winkler M.E."/>
        </authorList>
    </citation>
    <scope>NUCLEOTIDE SEQUENCE [LARGE SCALE GENOMIC DNA]</scope>
    <source>
        <strain evidence="1 2">C305</strain>
    </source>
</reference>
<dbReference type="OrthoDB" id="1430864at2"/>
<proteinExistence type="predicted"/>
<dbReference type="Proteomes" id="UP000245370">
    <property type="component" value="Unassembled WGS sequence"/>
</dbReference>
<reference evidence="1 2" key="1">
    <citation type="submission" date="2018-05" db="EMBL/GenBank/DDBJ databases">
        <title>Brumimicrobium oceani sp. nov., isolated from coastal sediment.</title>
        <authorList>
            <person name="Kou Y."/>
        </authorList>
    </citation>
    <scope>NUCLEOTIDE SEQUENCE [LARGE SCALE GENOMIC DNA]</scope>
    <source>
        <strain evidence="1 2">C305</strain>
    </source>
</reference>
<accession>A0A2U2XAV4</accession>
<sequence>MKTTLSIFIGILLSLTFTSCEKDLLDVDFNTTIKEIIVANIDEGQQTIDHKVLLSLENEDTKDYLDKLKEVKINKLTYQIVSFSGNEDATVDIEFTAANTPLRKDAFVVSEAFNEGTVFEITDLDKLSSIADVLKENKKLETGFSGESVSNGEGVKFEIEVIAELEIIASPLEK</sequence>
<protein>
    <submittedName>
        <fullName evidence="1">Uncharacterized protein</fullName>
    </submittedName>
</protein>